<feature type="region of interest" description="Disordered" evidence="1">
    <location>
        <begin position="154"/>
        <end position="183"/>
    </location>
</feature>
<feature type="non-terminal residue" evidence="2">
    <location>
        <position position="1"/>
    </location>
</feature>
<reference evidence="2 3" key="1">
    <citation type="journal article" date="2018" name="Nat. Ecol. Evol.">
        <title>Shark genomes provide insights into elasmobranch evolution and the origin of vertebrates.</title>
        <authorList>
            <person name="Hara Y"/>
            <person name="Yamaguchi K"/>
            <person name="Onimaru K"/>
            <person name="Kadota M"/>
            <person name="Koyanagi M"/>
            <person name="Keeley SD"/>
            <person name="Tatsumi K"/>
            <person name="Tanaka K"/>
            <person name="Motone F"/>
            <person name="Kageyama Y"/>
            <person name="Nozu R"/>
            <person name="Adachi N"/>
            <person name="Nishimura O"/>
            <person name="Nakagawa R"/>
            <person name="Tanegashima C"/>
            <person name="Kiyatake I"/>
            <person name="Matsumoto R"/>
            <person name="Murakumo K"/>
            <person name="Nishida K"/>
            <person name="Terakita A"/>
            <person name="Kuratani S"/>
            <person name="Sato K"/>
            <person name="Hyodo S Kuraku.S."/>
        </authorList>
    </citation>
    <scope>NUCLEOTIDE SEQUENCE [LARGE SCALE GENOMIC DNA]</scope>
</reference>
<comment type="caution">
    <text evidence="2">The sequence shown here is derived from an EMBL/GenBank/DDBJ whole genome shotgun (WGS) entry which is preliminary data.</text>
</comment>
<proteinExistence type="predicted"/>
<accession>A0A401TQG3</accession>
<dbReference type="Proteomes" id="UP000287033">
    <property type="component" value="Unassembled WGS sequence"/>
</dbReference>
<evidence type="ECO:0000313" key="3">
    <source>
        <dbReference type="Proteomes" id="UP000287033"/>
    </source>
</evidence>
<feature type="region of interest" description="Disordered" evidence="1">
    <location>
        <begin position="65"/>
        <end position="99"/>
    </location>
</feature>
<gene>
    <name evidence="2" type="ORF">chiPu_0028796</name>
</gene>
<evidence type="ECO:0000313" key="2">
    <source>
        <dbReference type="EMBL" id="GCC44930.1"/>
    </source>
</evidence>
<feature type="region of interest" description="Disordered" evidence="1">
    <location>
        <begin position="117"/>
        <end position="137"/>
    </location>
</feature>
<organism evidence="2 3">
    <name type="scientific">Chiloscyllium punctatum</name>
    <name type="common">Brownbanded bambooshark</name>
    <name type="synonym">Hemiscyllium punctatum</name>
    <dbReference type="NCBI Taxonomy" id="137246"/>
    <lineage>
        <taxon>Eukaryota</taxon>
        <taxon>Metazoa</taxon>
        <taxon>Chordata</taxon>
        <taxon>Craniata</taxon>
        <taxon>Vertebrata</taxon>
        <taxon>Chondrichthyes</taxon>
        <taxon>Elasmobranchii</taxon>
        <taxon>Galeomorphii</taxon>
        <taxon>Galeoidea</taxon>
        <taxon>Orectolobiformes</taxon>
        <taxon>Hemiscylliidae</taxon>
        <taxon>Chiloscyllium</taxon>
    </lineage>
</organism>
<sequence length="317" mass="35298">PQPDEPEHRRELHPLGKRAGDQRRRDDGERHLEADVDGLRNGRGERIGIADAALADVAQDVLEEHAIQATDERRSGTEREAVGEDGKQDRDQAGDGEAGHHGVADILLAHHAAIEQAEPRHRHHQDQRDGRQHPGGVARIGRALLENLAAAGRRRHRILSQRNVTEQQAKKRHSQQGNHDSHELRARVCRRLHHRPPITRNAGVRNGRGAFGARTPKTARIRLSGCLEAPWCGWRDAAKAQRHSGPAQGTSASCSAARQRPWCADSWRMTATSLIAASPSHGIPRPETLQRLPARFLAIFNQDSCHRRMPSNRLKTQ</sequence>
<feature type="region of interest" description="Disordered" evidence="1">
    <location>
        <begin position="1"/>
        <end position="44"/>
    </location>
</feature>
<dbReference type="AlphaFoldDB" id="A0A401TQG3"/>
<evidence type="ECO:0000256" key="1">
    <source>
        <dbReference type="SAM" id="MobiDB-lite"/>
    </source>
</evidence>
<dbReference type="EMBL" id="BEZZ01140486">
    <property type="protein sequence ID" value="GCC44930.1"/>
    <property type="molecule type" value="Genomic_DNA"/>
</dbReference>
<keyword evidence="3" id="KW-1185">Reference proteome</keyword>
<protein>
    <submittedName>
        <fullName evidence="2">Uncharacterized protein</fullName>
    </submittedName>
</protein>
<name>A0A401TQG3_CHIPU</name>